<dbReference type="InterPro" id="IPR051167">
    <property type="entry name" value="Prolyl_oligopep/macrocyclase"/>
</dbReference>
<dbReference type="OrthoDB" id="9801421at2"/>
<evidence type="ECO:0000313" key="9">
    <source>
        <dbReference type="EMBL" id="SET40771.1"/>
    </source>
</evidence>
<keyword evidence="6" id="KW-0720">Serine protease</keyword>
<gene>
    <name evidence="9" type="ORF">SAMN05660429_01749</name>
</gene>
<protein>
    <recommendedName>
        <fullName evidence="3">prolyl oligopeptidase</fullName>
        <ecNumber evidence="3">3.4.21.26</ecNumber>
    </recommendedName>
</protein>
<dbReference type="GO" id="GO:0070012">
    <property type="term" value="F:oligopeptidase activity"/>
    <property type="evidence" value="ECO:0007669"/>
    <property type="project" value="TreeGrafter"/>
</dbReference>
<evidence type="ECO:0000256" key="2">
    <source>
        <dbReference type="ARBA" id="ARBA00005228"/>
    </source>
</evidence>
<dbReference type="Pfam" id="PF02897">
    <property type="entry name" value="Peptidase_S9_N"/>
    <property type="match status" value="1"/>
</dbReference>
<dbReference type="InterPro" id="IPR002470">
    <property type="entry name" value="Peptidase_S9A"/>
</dbReference>
<comment type="similarity">
    <text evidence="2">Belongs to the peptidase S9A family.</text>
</comment>
<accession>A0A1I0E7W2</accession>
<keyword evidence="4" id="KW-0645">Protease</keyword>
<keyword evidence="5" id="KW-0378">Hydrolase</keyword>
<feature type="domain" description="Peptidase S9 prolyl oligopeptidase catalytic" evidence="7">
    <location>
        <begin position="501"/>
        <end position="716"/>
    </location>
</feature>
<dbReference type="SUPFAM" id="SSF50993">
    <property type="entry name" value="Peptidase/esterase 'gauge' domain"/>
    <property type="match status" value="1"/>
</dbReference>
<reference evidence="9 10" key="1">
    <citation type="submission" date="2016-10" db="EMBL/GenBank/DDBJ databases">
        <authorList>
            <person name="de Groot N.N."/>
        </authorList>
    </citation>
    <scope>NUCLEOTIDE SEQUENCE [LARGE SCALE GENOMIC DNA]</scope>
    <source>
        <strain evidence="9 10">DSM 19706</strain>
    </source>
</reference>
<dbReference type="SUPFAM" id="SSF53474">
    <property type="entry name" value="alpha/beta-Hydrolases"/>
    <property type="match status" value="1"/>
</dbReference>
<dbReference type="PANTHER" id="PTHR42881">
    <property type="entry name" value="PROLYL ENDOPEPTIDASE"/>
    <property type="match status" value="1"/>
</dbReference>
<dbReference type="GO" id="GO:0006508">
    <property type="term" value="P:proteolysis"/>
    <property type="evidence" value="ECO:0007669"/>
    <property type="project" value="UniProtKB-KW"/>
</dbReference>
<dbReference type="FunFam" id="3.40.50.1820:FF:000005">
    <property type="entry name" value="Prolyl endopeptidase"/>
    <property type="match status" value="1"/>
</dbReference>
<organism evidence="9 10">
    <name type="scientific">Thalassotalea agarivorans</name>
    <name type="common">Thalassomonas agarivorans</name>
    <dbReference type="NCBI Taxonomy" id="349064"/>
    <lineage>
        <taxon>Bacteria</taxon>
        <taxon>Pseudomonadati</taxon>
        <taxon>Pseudomonadota</taxon>
        <taxon>Gammaproteobacteria</taxon>
        <taxon>Alteromonadales</taxon>
        <taxon>Colwelliaceae</taxon>
        <taxon>Thalassotalea</taxon>
    </lineage>
</organism>
<evidence type="ECO:0000259" key="7">
    <source>
        <dbReference type="Pfam" id="PF00326"/>
    </source>
</evidence>
<dbReference type="PROSITE" id="PS00708">
    <property type="entry name" value="PRO_ENDOPEP_SER"/>
    <property type="match status" value="1"/>
</dbReference>
<dbReference type="PANTHER" id="PTHR42881:SF2">
    <property type="entry name" value="PROLYL ENDOPEPTIDASE"/>
    <property type="match status" value="1"/>
</dbReference>
<dbReference type="Gene3D" id="3.40.50.1820">
    <property type="entry name" value="alpha/beta hydrolase"/>
    <property type="match status" value="1"/>
</dbReference>
<dbReference type="GO" id="GO:0004252">
    <property type="term" value="F:serine-type endopeptidase activity"/>
    <property type="evidence" value="ECO:0007669"/>
    <property type="project" value="UniProtKB-EC"/>
</dbReference>
<evidence type="ECO:0000256" key="5">
    <source>
        <dbReference type="ARBA" id="ARBA00022801"/>
    </source>
</evidence>
<dbReference type="Proteomes" id="UP000199308">
    <property type="component" value="Unassembled WGS sequence"/>
</dbReference>
<dbReference type="EC" id="3.4.21.26" evidence="3"/>
<evidence type="ECO:0000256" key="3">
    <source>
        <dbReference type="ARBA" id="ARBA00011897"/>
    </source>
</evidence>
<evidence type="ECO:0000313" key="10">
    <source>
        <dbReference type="Proteomes" id="UP000199308"/>
    </source>
</evidence>
<dbReference type="STRING" id="349064.SAMN05660429_01749"/>
<dbReference type="Gene3D" id="2.130.10.120">
    <property type="entry name" value="Prolyl oligopeptidase, N-terminal domain"/>
    <property type="match status" value="1"/>
</dbReference>
<dbReference type="AlphaFoldDB" id="A0A1I0E7W2"/>
<name>A0A1I0E7W2_THASX</name>
<evidence type="ECO:0000256" key="1">
    <source>
        <dbReference type="ARBA" id="ARBA00001070"/>
    </source>
</evidence>
<dbReference type="Pfam" id="PF00326">
    <property type="entry name" value="Peptidase_S9"/>
    <property type="match status" value="1"/>
</dbReference>
<dbReference type="InterPro" id="IPR023302">
    <property type="entry name" value="Pept_S9A_N"/>
</dbReference>
<dbReference type="InterPro" id="IPR029058">
    <property type="entry name" value="AB_hydrolase_fold"/>
</dbReference>
<feature type="domain" description="Peptidase S9A N-terminal" evidence="8">
    <location>
        <begin position="44"/>
        <end position="444"/>
    </location>
</feature>
<dbReference type="InterPro" id="IPR001375">
    <property type="entry name" value="Peptidase_S9_cat"/>
</dbReference>
<dbReference type="PRINTS" id="PR00862">
    <property type="entry name" value="PROLIGOPTASE"/>
</dbReference>
<sequence length="720" mass="79035">MKKTPTLVAAGVLATMLMGCNSDSASKQSSAAELATDVITVQYPQTRKDDTVDTYFGDQVADPYRWLEDDMSDETAAWVKAENAVTFGYLDQIPYRDALKDKLTDIWNYEKVGAPFKEGKYTYFYKNDGLQNQYVVYRQLDGGEPEVFLDPNKFSEDGTTSLAGLSFSKDGSLAAYSISEGGSDWRKIIVINAETKEQIEDTLVDVKFSGISWQGTEGFYYSSYDKPEGSELSAKTDQHKLYFHKLGTKQSDDKVIFGGTDAEKHRYVGGYLTEDEKFLVVTASVSTSGNKLFIKDLSKPGSKLVTVLDHTNSDTYVFDHQDGKLMLVTNLDAPNKKMVIVDAAAPGVENWTDFIAETEHVLSASGGAGYIFAEYMVDAISKVYQYDYSGKKVREIALPGVGSSSAISGKKEATTLYYSFTNYKTPGTIYAFEPKAGESSVYRKSGAKFDADKFESKQVFYTSKDGTKVPMIITHKKGLKLDGTNPTILYGYGGFNVSLTPSFSVTRAVWMEAGGIYAVANLRGGGEYGKKWHNAGTQMNKQNVFDDFIAAAEYLIAENYTSSDYLATMGGSNGGLLVGAVMTQRPELQRVALPAVGVLDMLRYHTFTAGAGWAYDYGTSEQSKEMYEYLKGYSPLHNVKAGVSYPATMITTGDHDDRVVPAHSFKFAAELQAKQAGPLPTLIRIETNAGHGAGTPVSKTIDQYADIFAFTLWNMGVKNL</sequence>
<comment type="catalytic activity">
    <reaction evidence="1">
        <text>Hydrolysis of Pro-|-Xaa &gt;&gt; Ala-|-Xaa in oligopeptides.</text>
        <dbReference type="EC" id="3.4.21.26"/>
    </reaction>
</comment>
<dbReference type="RefSeq" id="WP_093329323.1">
    <property type="nucleotide sequence ID" value="NZ_AP027363.1"/>
</dbReference>
<keyword evidence="10" id="KW-1185">Reference proteome</keyword>
<evidence type="ECO:0000256" key="4">
    <source>
        <dbReference type="ARBA" id="ARBA00022670"/>
    </source>
</evidence>
<dbReference type="GO" id="GO:0005829">
    <property type="term" value="C:cytosol"/>
    <property type="evidence" value="ECO:0007669"/>
    <property type="project" value="TreeGrafter"/>
</dbReference>
<dbReference type="EMBL" id="FOHK01000007">
    <property type="protein sequence ID" value="SET40771.1"/>
    <property type="molecule type" value="Genomic_DNA"/>
</dbReference>
<evidence type="ECO:0000256" key="6">
    <source>
        <dbReference type="ARBA" id="ARBA00022825"/>
    </source>
</evidence>
<evidence type="ECO:0000259" key="8">
    <source>
        <dbReference type="Pfam" id="PF02897"/>
    </source>
</evidence>
<dbReference type="InterPro" id="IPR002471">
    <property type="entry name" value="Pept_S9_AS"/>
</dbReference>
<proteinExistence type="inferred from homology"/>
<dbReference type="PROSITE" id="PS51257">
    <property type="entry name" value="PROKAR_LIPOPROTEIN"/>
    <property type="match status" value="1"/>
</dbReference>